<evidence type="ECO:0000313" key="1">
    <source>
        <dbReference type="EMBL" id="KZV41778.1"/>
    </source>
</evidence>
<keyword evidence="2" id="KW-1185">Reference proteome</keyword>
<sequence>MLRLVPDEGSVERCFVLRLDTQLLVVRRRLEDQSMVCLFVILASGRLVVQLLYFRSSDWLSSFERLLLPESSGFLAGLVVAQYKVRVELVISARRCLSSTVEGPSLSADWWSWVPSRKSGVGRGLELASRSSGPEVVIGGIRSIPRRNHDHRGVVSPPFNKSFVDDPDEVRDCSAVRNVVESIDSPSLSGVRHEGNEIPSSTDLHRARLLRISHEEAQLISQGCPWYEVKASTLRESEIPSIKDKTGISMLYEVIIPQVEA</sequence>
<dbReference type="Proteomes" id="UP000250235">
    <property type="component" value="Unassembled WGS sequence"/>
</dbReference>
<organism evidence="1 2">
    <name type="scientific">Dorcoceras hygrometricum</name>
    <dbReference type="NCBI Taxonomy" id="472368"/>
    <lineage>
        <taxon>Eukaryota</taxon>
        <taxon>Viridiplantae</taxon>
        <taxon>Streptophyta</taxon>
        <taxon>Embryophyta</taxon>
        <taxon>Tracheophyta</taxon>
        <taxon>Spermatophyta</taxon>
        <taxon>Magnoliopsida</taxon>
        <taxon>eudicotyledons</taxon>
        <taxon>Gunneridae</taxon>
        <taxon>Pentapetalae</taxon>
        <taxon>asterids</taxon>
        <taxon>lamiids</taxon>
        <taxon>Lamiales</taxon>
        <taxon>Gesneriaceae</taxon>
        <taxon>Didymocarpoideae</taxon>
        <taxon>Trichosporeae</taxon>
        <taxon>Loxocarpinae</taxon>
        <taxon>Dorcoceras</taxon>
    </lineage>
</organism>
<evidence type="ECO:0000313" key="2">
    <source>
        <dbReference type="Proteomes" id="UP000250235"/>
    </source>
</evidence>
<accession>A0A2Z7CBU3</accession>
<reference evidence="1 2" key="1">
    <citation type="journal article" date="2015" name="Proc. Natl. Acad. Sci. U.S.A.">
        <title>The resurrection genome of Boea hygrometrica: A blueprint for survival of dehydration.</title>
        <authorList>
            <person name="Xiao L."/>
            <person name="Yang G."/>
            <person name="Zhang L."/>
            <person name="Yang X."/>
            <person name="Zhao S."/>
            <person name="Ji Z."/>
            <person name="Zhou Q."/>
            <person name="Hu M."/>
            <person name="Wang Y."/>
            <person name="Chen M."/>
            <person name="Xu Y."/>
            <person name="Jin H."/>
            <person name="Xiao X."/>
            <person name="Hu G."/>
            <person name="Bao F."/>
            <person name="Hu Y."/>
            <person name="Wan P."/>
            <person name="Li L."/>
            <person name="Deng X."/>
            <person name="Kuang T."/>
            <person name="Xiang C."/>
            <person name="Zhu J.K."/>
            <person name="Oliver M.J."/>
            <person name="He Y."/>
        </authorList>
    </citation>
    <scope>NUCLEOTIDE SEQUENCE [LARGE SCALE GENOMIC DNA]</scope>
    <source>
        <strain evidence="2">cv. XS01</strain>
    </source>
</reference>
<name>A0A2Z7CBU3_9LAMI</name>
<dbReference type="OrthoDB" id="1839207at2759"/>
<gene>
    <name evidence="1" type="ORF">F511_17147</name>
</gene>
<protein>
    <submittedName>
        <fullName evidence="1">Uncharacterized protein</fullName>
    </submittedName>
</protein>
<dbReference type="AlphaFoldDB" id="A0A2Z7CBU3"/>
<proteinExistence type="predicted"/>
<dbReference type="EMBL" id="KQ999381">
    <property type="protein sequence ID" value="KZV41778.1"/>
    <property type="molecule type" value="Genomic_DNA"/>
</dbReference>